<dbReference type="Proteomes" id="UP000241426">
    <property type="component" value="Unassembled WGS sequence"/>
</dbReference>
<keyword evidence="1" id="KW-0732">Signal</keyword>
<dbReference type="AlphaFoldDB" id="A0A2T3KLX6"/>
<proteinExistence type="predicted"/>
<feature type="signal peptide" evidence="1">
    <location>
        <begin position="1"/>
        <end position="29"/>
    </location>
</feature>
<evidence type="ECO:0000256" key="1">
    <source>
        <dbReference type="SAM" id="SignalP"/>
    </source>
</evidence>
<gene>
    <name evidence="2" type="ORF">C9J27_05960</name>
</gene>
<sequence>MFVKAKQAVGFLSPLLISLFMGWTISASAEDVAPSVTYSTLGVGGTNVELKISDHSFELKNGVKTCSGSVVFKKLKTHGCSQIRLVTTDNSILNSVFGGDVVTGEFTAKGLYVGDKTKLCEDGASSGIYFQEIAQS</sequence>
<evidence type="ECO:0000313" key="2">
    <source>
        <dbReference type="EMBL" id="PSV00683.1"/>
    </source>
</evidence>
<name>A0A2T3KLX6_9GAMM</name>
<dbReference type="RefSeq" id="WP_107289313.1">
    <property type="nucleotide sequence ID" value="NZ_PYNF01000003.1"/>
</dbReference>
<evidence type="ECO:0000313" key="3">
    <source>
        <dbReference type="Proteomes" id="UP000241426"/>
    </source>
</evidence>
<accession>A0A2T3KLX6</accession>
<comment type="caution">
    <text evidence="2">The sequence shown here is derived from an EMBL/GenBank/DDBJ whole genome shotgun (WGS) entry which is preliminary data.</text>
</comment>
<evidence type="ECO:0008006" key="4">
    <source>
        <dbReference type="Google" id="ProtNLM"/>
    </source>
</evidence>
<organism evidence="2 3">
    <name type="scientific">Photobacterium kishitanii</name>
    <dbReference type="NCBI Taxonomy" id="318456"/>
    <lineage>
        <taxon>Bacteria</taxon>
        <taxon>Pseudomonadati</taxon>
        <taxon>Pseudomonadota</taxon>
        <taxon>Gammaproteobacteria</taxon>
        <taxon>Vibrionales</taxon>
        <taxon>Vibrionaceae</taxon>
        <taxon>Photobacterium</taxon>
    </lineage>
</organism>
<protein>
    <recommendedName>
        <fullName evidence="4">DUF5666 domain-containing protein</fullName>
    </recommendedName>
</protein>
<feature type="chain" id="PRO_5015569474" description="DUF5666 domain-containing protein" evidence="1">
    <location>
        <begin position="30"/>
        <end position="136"/>
    </location>
</feature>
<reference evidence="2 3" key="1">
    <citation type="submission" date="2018-01" db="EMBL/GenBank/DDBJ databases">
        <title>Whole genome sequencing of Histamine producing bacteria.</title>
        <authorList>
            <person name="Butler K."/>
        </authorList>
    </citation>
    <scope>NUCLEOTIDE SEQUENCE [LARGE SCALE GENOMIC DNA]</scope>
    <source>
        <strain evidence="2 3">FS-7.2</strain>
    </source>
</reference>
<dbReference type="EMBL" id="PYNF01000003">
    <property type="protein sequence ID" value="PSV00683.1"/>
    <property type="molecule type" value="Genomic_DNA"/>
</dbReference>